<reference evidence="3" key="1">
    <citation type="submission" date="2021-01" db="EMBL/GenBank/DDBJ databases">
        <authorList>
            <person name="Corre E."/>
            <person name="Pelletier E."/>
            <person name="Niang G."/>
            <person name="Scheremetjew M."/>
            <person name="Finn R."/>
            <person name="Kale V."/>
            <person name="Holt S."/>
            <person name="Cochrane G."/>
            <person name="Meng A."/>
            <person name="Brown T."/>
            <person name="Cohen L."/>
        </authorList>
    </citation>
    <scope>NUCLEOTIDE SEQUENCE</scope>
    <source>
        <strain evidence="3">NIES-2562</strain>
    </source>
</reference>
<gene>
    <name evidence="3" type="ORF">PBIL07802_LOCUS19808</name>
</gene>
<feature type="region of interest" description="Disordered" evidence="1">
    <location>
        <begin position="1"/>
        <end position="23"/>
    </location>
</feature>
<keyword evidence="2" id="KW-0812">Transmembrane</keyword>
<evidence type="ECO:0000256" key="2">
    <source>
        <dbReference type="SAM" id="Phobius"/>
    </source>
</evidence>
<feature type="compositionally biased region" description="Polar residues" evidence="1">
    <location>
        <begin position="10"/>
        <end position="23"/>
    </location>
</feature>
<sequence>MNLALEATNKVDTNNGPTLPTGRNSAHVYDTRTSFHEGSSRALCRTRTNKIGKKAPKCMQYLSSQAQEEERTQKQYKRRANAKERRKFVHKRDPTRKNVHINNSFFLLALAPIFLQCGGRREHYVAFLSGTGAVFTHFTLFSYFISSG</sequence>
<keyword evidence="2" id="KW-1133">Transmembrane helix</keyword>
<organism evidence="3">
    <name type="scientific">Palpitomonas bilix</name>
    <dbReference type="NCBI Taxonomy" id="652834"/>
    <lineage>
        <taxon>Eukaryota</taxon>
        <taxon>Eukaryota incertae sedis</taxon>
    </lineage>
</organism>
<protein>
    <submittedName>
        <fullName evidence="3">Uncharacterized protein</fullName>
    </submittedName>
</protein>
<keyword evidence="2" id="KW-0472">Membrane</keyword>
<evidence type="ECO:0000256" key="1">
    <source>
        <dbReference type="SAM" id="MobiDB-lite"/>
    </source>
</evidence>
<accession>A0A7S3DH30</accession>
<dbReference type="AlphaFoldDB" id="A0A7S3DH30"/>
<feature type="transmembrane region" description="Helical" evidence="2">
    <location>
        <begin position="124"/>
        <end position="145"/>
    </location>
</feature>
<proteinExistence type="predicted"/>
<dbReference type="EMBL" id="HBIB01030598">
    <property type="protein sequence ID" value="CAE0257548.1"/>
    <property type="molecule type" value="Transcribed_RNA"/>
</dbReference>
<evidence type="ECO:0000313" key="3">
    <source>
        <dbReference type="EMBL" id="CAE0257548.1"/>
    </source>
</evidence>
<name>A0A7S3DH30_9EUKA</name>